<dbReference type="GO" id="GO:0003700">
    <property type="term" value="F:DNA-binding transcription factor activity"/>
    <property type="evidence" value="ECO:0007669"/>
    <property type="project" value="TreeGrafter"/>
</dbReference>
<dbReference type="RefSeq" id="WP_139678050.1">
    <property type="nucleotide sequence ID" value="NZ_VDMN01000005.1"/>
</dbReference>
<dbReference type="Proteomes" id="UP000311605">
    <property type="component" value="Unassembled WGS sequence"/>
</dbReference>
<protein>
    <recommendedName>
        <fullName evidence="4">Rrf2 family transcriptional regulator</fullName>
    </recommendedName>
</protein>
<keyword evidence="3" id="KW-1185">Reference proteome</keyword>
<organism evidence="2 3">
    <name type="scientific">Aliirhizobium smilacinae</name>
    <dbReference type="NCBI Taxonomy" id="1395944"/>
    <lineage>
        <taxon>Bacteria</taxon>
        <taxon>Pseudomonadati</taxon>
        <taxon>Pseudomonadota</taxon>
        <taxon>Alphaproteobacteria</taxon>
        <taxon>Hyphomicrobiales</taxon>
        <taxon>Rhizobiaceae</taxon>
        <taxon>Aliirhizobium</taxon>
    </lineage>
</organism>
<comment type="caution">
    <text evidence="2">The sequence shown here is derived from an EMBL/GenBank/DDBJ whole genome shotgun (WGS) entry which is preliminary data.</text>
</comment>
<gene>
    <name evidence="2" type="ORF">FHP24_20235</name>
</gene>
<dbReference type="PROSITE" id="PS51197">
    <property type="entry name" value="HTH_RRF2_2"/>
    <property type="match status" value="1"/>
</dbReference>
<dbReference type="InterPro" id="IPR036388">
    <property type="entry name" value="WH-like_DNA-bd_sf"/>
</dbReference>
<dbReference type="InterPro" id="IPR000944">
    <property type="entry name" value="Tscrpt_reg_Rrf2"/>
</dbReference>
<dbReference type="Gene3D" id="1.10.10.10">
    <property type="entry name" value="Winged helix-like DNA-binding domain superfamily/Winged helix DNA-binding domain"/>
    <property type="match status" value="1"/>
</dbReference>
<reference evidence="2 3" key="1">
    <citation type="submission" date="2019-06" db="EMBL/GenBank/DDBJ databases">
        <title>The draft genome of Rhizobium smilacinae PTYR-5.</title>
        <authorList>
            <person name="Liu L."/>
            <person name="Li L."/>
            <person name="Zhang X."/>
        </authorList>
    </citation>
    <scope>NUCLEOTIDE SEQUENCE [LARGE SCALE GENOMIC DNA]</scope>
    <source>
        <strain evidence="2 3">PTYR-5</strain>
    </source>
</reference>
<evidence type="ECO:0000313" key="3">
    <source>
        <dbReference type="Proteomes" id="UP000311605"/>
    </source>
</evidence>
<accession>A0A5C4XE23</accession>
<feature type="region of interest" description="Disordered" evidence="1">
    <location>
        <begin position="88"/>
        <end position="108"/>
    </location>
</feature>
<dbReference type="PANTHER" id="PTHR33221:SF15">
    <property type="entry name" value="HTH-TYPE TRANSCRIPTIONAL REGULATOR YWGB-RELATED"/>
    <property type="match status" value="1"/>
</dbReference>
<dbReference type="Pfam" id="PF02082">
    <property type="entry name" value="Rrf2"/>
    <property type="match status" value="1"/>
</dbReference>
<dbReference type="PANTHER" id="PTHR33221">
    <property type="entry name" value="WINGED HELIX-TURN-HELIX TRANSCRIPTIONAL REGULATOR, RRF2 FAMILY"/>
    <property type="match status" value="1"/>
</dbReference>
<proteinExistence type="predicted"/>
<dbReference type="SUPFAM" id="SSF46785">
    <property type="entry name" value="Winged helix' DNA-binding domain"/>
    <property type="match status" value="1"/>
</dbReference>
<dbReference type="EMBL" id="VDMN01000005">
    <property type="protein sequence ID" value="TNM61602.1"/>
    <property type="molecule type" value="Genomic_DNA"/>
</dbReference>
<dbReference type="InterPro" id="IPR036390">
    <property type="entry name" value="WH_DNA-bd_sf"/>
</dbReference>
<evidence type="ECO:0000256" key="1">
    <source>
        <dbReference type="SAM" id="MobiDB-lite"/>
    </source>
</evidence>
<sequence>MKMKPETEVAIEILVACALSNERRLRTEDAAAADATTADLAAHIVLKLVNAGFVKAKRGRNGGLELLRPAQTVSLGDIICRLEAQSPGASKGAKATGEQAEDRGLDQVMPGANNTVKACLDRFSISDLAHMELPMELDEPRKELGLRRARRGIENEQYIASKFQKNITDFVGVEQWVEGSTWPRAKIAKARPSRSFDAATGSI</sequence>
<evidence type="ECO:0008006" key="4">
    <source>
        <dbReference type="Google" id="ProtNLM"/>
    </source>
</evidence>
<dbReference type="OrthoDB" id="9802344at2"/>
<evidence type="ECO:0000313" key="2">
    <source>
        <dbReference type="EMBL" id="TNM61602.1"/>
    </source>
</evidence>
<dbReference type="AlphaFoldDB" id="A0A5C4XE23"/>
<name>A0A5C4XE23_9HYPH</name>
<dbReference type="GO" id="GO:0005829">
    <property type="term" value="C:cytosol"/>
    <property type="evidence" value="ECO:0007669"/>
    <property type="project" value="TreeGrafter"/>
</dbReference>